<keyword evidence="1" id="KW-0677">Repeat</keyword>
<sequence length="456" mass="50998">MGNVVCWLAQCWYPREQVFWVAVYYNSAYTIRSATSRLPLYETRQYLEWHDPLTGRTALLEAAVQGHGECARLLIEAGAKCNATDLQRDTPLHLACKGAKLEIVKLLLQVPAVNRFKVNWRGKTPLDVARSRFLEEGEKEREGVEAGAYAKCIDVLEKMFCVYSGLLYQKTDNMLSLVSGISSLNSWTRRFCLVLERGHPSVLELALFNIKDDDSMRPVCPTSVMLCYVAPGMKAVHDPRWFSPKDFTFVVQGDRLNNCHYGTNSAPENSIHFAAIDRAGFDAWRSFWSCQQQQLDGLLCPTVDPREQLTHFDARYHTRAAQDPSPRVLAYAASRMNGSSPVAPEPNDMFRARDRQSFRTMDQTGRTLYSISAARVPALAASAPDWESDESEPDGYAVSAASTRECRTGLKARFASGHGSTGVGTRNMLADAVAEHTFASLSSCTVHDLERLYRVI</sequence>
<evidence type="ECO:0000256" key="1">
    <source>
        <dbReference type="ARBA" id="ARBA00022737"/>
    </source>
</evidence>
<keyword evidence="5" id="KW-1185">Reference proteome</keyword>
<dbReference type="HOGENOM" id="CLU_027253_0_0_1"/>
<dbReference type="EnsemblProtists" id="HpaT806026">
    <property type="protein sequence ID" value="HpaP806026"/>
    <property type="gene ID" value="HpaG806026"/>
</dbReference>
<dbReference type="InterPro" id="IPR002110">
    <property type="entry name" value="Ankyrin_rpt"/>
</dbReference>
<feature type="repeat" description="ANK" evidence="3">
    <location>
        <begin position="87"/>
        <end position="109"/>
    </location>
</feature>
<dbReference type="AlphaFoldDB" id="M4BI00"/>
<organism evidence="4 5">
    <name type="scientific">Hyaloperonospora arabidopsidis (strain Emoy2)</name>
    <name type="common">Downy mildew agent</name>
    <name type="synonym">Peronospora arabidopsidis</name>
    <dbReference type="NCBI Taxonomy" id="559515"/>
    <lineage>
        <taxon>Eukaryota</taxon>
        <taxon>Sar</taxon>
        <taxon>Stramenopiles</taxon>
        <taxon>Oomycota</taxon>
        <taxon>Peronosporomycetes</taxon>
        <taxon>Peronosporales</taxon>
        <taxon>Peronosporaceae</taxon>
        <taxon>Hyaloperonospora</taxon>
    </lineage>
</organism>
<evidence type="ECO:0000256" key="3">
    <source>
        <dbReference type="PROSITE-ProRule" id="PRU00023"/>
    </source>
</evidence>
<reference evidence="4" key="2">
    <citation type="submission" date="2015-06" db="UniProtKB">
        <authorList>
            <consortium name="EnsemblProtists"/>
        </authorList>
    </citation>
    <scope>IDENTIFICATION</scope>
    <source>
        <strain evidence="4">Emoy2</strain>
    </source>
</reference>
<dbReference type="EMBL" id="JH598278">
    <property type="status" value="NOT_ANNOTATED_CDS"/>
    <property type="molecule type" value="Genomic_DNA"/>
</dbReference>
<evidence type="ECO:0000313" key="5">
    <source>
        <dbReference type="Proteomes" id="UP000011713"/>
    </source>
</evidence>
<dbReference type="Gene3D" id="1.25.40.20">
    <property type="entry name" value="Ankyrin repeat-containing domain"/>
    <property type="match status" value="1"/>
</dbReference>
<dbReference type="SUPFAM" id="SSF48403">
    <property type="entry name" value="Ankyrin repeat"/>
    <property type="match status" value="1"/>
</dbReference>
<dbReference type="eggNOG" id="KOG0504">
    <property type="taxonomic scope" value="Eukaryota"/>
</dbReference>
<dbReference type="InParanoid" id="M4BI00"/>
<dbReference type="SMART" id="SM00248">
    <property type="entry name" value="ANK"/>
    <property type="match status" value="2"/>
</dbReference>
<feature type="repeat" description="ANK" evidence="3">
    <location>
        <begin position="54"/>
        <end position="86"/>
    </location>
</feature>
<accession>M4BI00</accession>
<dbReference type="Proteomes" id="UP000011713">
    <property type="component" value="Unassembled WGS sequence"/>
</dbReference>
<keyword evidence="2 3" id="KW-0040">ANK repeat</keyword>
<reference evidence="5" key="1">
    <citation type="journal article" date="2010" name="Science">
        <title>Signatures of adaptation to obligate biotrophy in the Hyaloperonospora arabidopsidis genome.</title>
        <authorList>
            <person name="Baxter L."/>
            <person name="Tripathy S."/>
            <person name="Ishaque N."/>
            <person name="Boot N."/>
            <person name="Cabral A."/>
            <person name="Kemen E."/>
            <person name="Thines M."/>
            <person name="Ah-Fong A."/>
            <person name="Anderson R."/>
            <person name="Badejoko W."/>
            <person name="Bittner-Eddy P."/>
            <person name="Boore J.L."/>
            <person name="Chibucos M.C."/>
            <person name="Coates M."/>
            <person name="Dehal P."/>
            <person name="Delehaunty K."/>
            <person name="Dong S."/>
            <person name="Downton P."/>
            <person name="Dumas B."/>
            <person name="Fabro G."/>
            <person name="Fronick C."/>
            <person name="Fuerstenberg S.I."/>
            <person name="Fulton L."/>
            <person name="Gaulin E."/>
            <person name="Govers F."/>
            <person name="Hughes L."/>
            <person name="Humphray S."/>
            <person name="Jiang R.H."/>
            <person name="Judelson H."/>
            <person name="Kamoun S."/>
            <person name="Kyung K."/>
            <person name="Meijer H."/>
            <person name="Minx P."/>
            <person name="Morris P."/>
            <person name="Nelson J."/>
            <person name="Phuntumart V."/>
            <person name="Qutob D."/>
            <person name="Rehmany A."/>
            <person name="Rougon-Cardoso A."/>
            <person name="Ryden P."/>
            <person name="Torto-Alalibo T."/>
            <person name="Studholme D."/>
            <person name="Wang Y."/>
            <person name="Win J."/>
            <person name="Wood J."/>
            <person name="Clifton S.W."/>
            <person name="Rogers J."/>
            <person name="Van den Ackerveken G."/>
            <person name="Jones J.D."/>
            <person name="McDowell J.M."/>
            <person name="Beynon J."/>
            <person name="Tyler B.M."/>
        </authorList>
    </citation>
    <scope>NUCLEOTIDE SEQUENCE [LARGE SCALE GENOMIC DNA]</scope>
    <source>
        <strain evidence="5">Emoy2</strain>
    </source>
</reference>
<protein>
    <submittedName>
        <fullName evidence="4">Uncharacterized protein</fullName>
    </submittedName>
</protein>
<dbReference type="InterPro" id="IPR036770">
    <property type="entry name" value="Ankyrin_rpt-contain_sf"/>
</dbReference>
<evidence type="ECO:0000256" key="2">
    <source>
        <dbReference type="ARBA" id="ARBA00023043"/>
    </source>
</evidence>
<dbReference type="Pfam" id="PF13637">
    <property type="entry name" value="Ank_4"/>
    <property type="match status" value="1"/>
</dbReference>
<dbReference type="VEuPathDB" id="FungiDB:HpaG806026"/>
<proteinExistence type="predicted"/>
<dbReference type="PROSITE" id="PS50088">
    <property type="entry name" value="ANK_REPEAT"/>
    <property type="match status" value="2"/>
</dbReference>
<dbReference type="STRING" id="559515.M4BI00"/>
<name>M4BI00_HYAAE</name>
<dbReference type="PROSITE" id="PS50297">
    <property type="entry name" value="ANK_REP_REGION"/>
    <property type="match status" value="2"/>
</dbReference>
<dbReference type="PANTHER" id="PTHR24171">
    <property type="entry name" value="ANKYRIN REPEAT DOMAIN-CONTAINING PROTEIN 39-RELATED"/>
    <property type="match status" value="1"/>
</dbReference>
<evidence type="ECO:0000313" key="4">
    <source>
        <dbReference type="EnsemblProtists" id="HpaP806026"/>
    </source>
</evidence>